<dbReference type="RefSeq" id="XP_016475893.1">
    <property type="nucleotide sequence ID" value="XM_016620407.1"/>
</dbReference>
<dbReference type="PaxDb" id="4097-A0A1S4AHI9"/>
<dbReference type="Pfam" id="PF07727">
    <property type="entry name" value="RVT_2"/>
    <property type="match status" value="1"/>
</dbReference>
<proteinExistence type="predicted"/>
<dbReference type="PANTHER" id="PTHR11439">
    <property type="entry name" value="GAG-POL-RELATED RETROTRANSPOSON"/>
    <property type="match status" value="1"/>
</dbReference>
<reference evidence="2" key="1">
    <citation type="submission" date="2025-08" db="UniProtKB">
        <authorList>
            <consortium name="RefSeq"/>
        </authorList>
    </citation>
    <scope>IDENTIFICATION</scope>
</reference>
<dbReference type="STRING" id="4097.A0A1S4AHI9"/>
<dbReference type="OrthoDB" id="1301315at2759"/>
<evidence type="ECO:0000313" key="2">
    <source>
        <dbReference type="RefSeq" id="XP_016475893.1"/>
    </source>
</evidence>
<organism evidence="2">
    <name type="scientific">Nicotiana tabacum</name>
    <name type="common">Common tobacco</name>
    <dbReference type="NCBI Taxonomy" id="4097"/>
    <lineage>
        <taxon>Eukaryota</taxon>
        <taxon>Viridiplantae</taxon>
        <taxon>Streptophyta</taxon>
        <taxon>Embryophyta</taxon>
        <taxon>Tracheophyta</taxon>
        <taxon>Spermatophyta</taxon>
        <taxon>Magnoliopsida</taxon>
        <taxon>eudicotyledons</taxon>
        <taxon>Gunneridae</taxon>
        <taxon>Pentapetalae</taxon>
        <taxon>asterids</taxon>
        <taxon>lamiids</taxon>
        <taxon>Solanales</taxon>
        <taxon>Solanaceae</taxon>
        <taxon>Nicotianoideae</taxon>
        <taxon>Nicotianeae</taxon>
        <taxon>Nicotiana</taxon>
    </lineage>
</organism>
<dbReference type="PANTHER" id="PTHR11439:SF488">
    <property type="entry name" value="REVERSE TRANSCRIPTASE TY1_COPIA-TYPE DOMAIN-CONTAINING PROTEIN"/>
    <property type="match status" value="1"/>
</dbReference>
<gene>
    <name evidence="2" type="primary">LOC107797508</name>
</gene>
<feature type="domain" description="Reverse transcriptase Ty1/copia-type" evidence="1">
    <location>
        <begin position="1"/>
        <end position="76"/>
    </location>
</feature>
<name>A0A1S4AHI9_TOBAC</name>
<dbReference type="KEGG" id="nta:107797508"/>
<dbReference type="InterPro" id="IPR013103">
    <property type="entry name" value="RVT_2"/>
</dbReference>
<accession>A0A1S4AHI9</accession>
<dbReference type="AlphaFoldDB" id="A0A1S4AHI9"/>
<protein>
    <submittedName>
        <fullName evidence="2">Uncharacterized mitochondrial protein AtMg00810-like</fullName>
    </submittedName>
</protein>
<evidence type="ECO:0000259" key="1">
    <source>
        <dbReference type="Pfam" id="PF07727"/>
    </source>
</evidence>
<sequence length="166" mass="18765">MIVLVYVDDMLVTGTHLYLIEETKTILQQTLKMKDLGELKYFLGIEFSRFVDGSLMHQRKYALEFISELGLGEAIATPVEVNAKLTTKEYDDHLGASSDIAFSVQMLSQFLQQPKSSHVEASIRVVKYVRNHPGQGILMSNKSTGTLEAFCDADWVVCQHYRRSVT</sequence>